<dbReference type="AlphaFoldDB" id="A0A5C1QBD6"/>
<accession>A0A5C1QBD6</accession>
<gene>
    <name evidence="2" type="ORF">EW093_08905</name>
</gene>
<dbReference type="EMBL" id="CP035807">
    <property type="protein sequence ID" value="QEN04817.1"/>
    <property type="molecule type" value="Genomic_DNA"/>
</dbReference>
<protein>
    <recommendedName>
        <fullName evidence="1">Organic solvent tolerance-like N-terminal domain-containing protein</fullName>
    </recommendedName>
</protein>
<proteinExistence type="predicted"/>
<dbReference type="KEGG" id="sper:EW093_08905"/>
<feature type="domain" description="Organic solvent tolerance-like N-terminal" evidence="1">
    <location>
        <begin position="137"/>
        <end position="190"/>
    </location>
</feature>
<evidence type="ECO:0000313" key="3">
    <source>
        <dbReference type="Proteomes" id="UP000323824"/>
    </source>
</evidence>
<dbReference type="Gene3D" id="2.60.450.10">
    <property type="entry name" value="Lipopolysaccharide (LPS) transport protein A like domain"/>
    <property type="match status" value="2"/>
</dbReference>
<reference evidence="2 3" key="2">
    <citation type="submission" date="2019-09" db="EMBL/GenBank/DDBJ databases">
        <title>Complete Genome Sequence and Methylome Analysis of free living Spirochaetas.</title>
        <authorList>
            <person name="Leshcheva N."/>
            <person name="Mikheeva N."/>
        </authorList>
    </citation>
    <scope>NUCLEOTIDE SEQUENCE [LARGE SCALE GENOMIC DNA]</scope>
    <source>
        <strain evidence="2 3">P</strain>
    </source>
</reference>
<dbReference type="InterPro" id="IPR005653">
    <property type="entry name" value="OstA-like_N"/>
</dbReference>
<dbReference type="OrthoDB" id="368905at2"/>
<sequence length="209" mass="23879">MKRGLFYLFMLIYCISNINSSEALIFGCDQSESSFAEHNKRSTLIGNAYIKTDTLNINSDRIELYGEDYRFASCTGSVLIHNIKENFYINSEKLLYDNEKKEATVTGNAIMKDIDNEMIIKGEYIKSFEKTSITLIQIKVRIINEDLVCRSEFAEYNSEINRLVLTGDPVVFKGDDVFRASKITINLDTNDIIMEGKVKGNISEEKDED</sequence>
<organism evidence="2 3">
    <name type="scientific">Thiospirochaeta perfilievii</name>
    <dbReference type="NCBI Taxonomy" id="252967"/>
    <lineage>
        <taxon>Bacteria</taxon>
        <taxon>Pseudomonadati</taxon>
        <taxon>Spirochaetota</taxon>
        <taxon>Spirochaetia</taxon>
        <taxon>Spirochaetales</taxon>
        <taxon>Spirochaetaceae</taxon>
        <taxon>Thiospirochaeta</taxon>
    </lineage>
</organism>
<evidence type="ECO:0000259" key="1">
    <source>
        <dbReference type="Pfam" id="PF03968"/>
    </source>
</evidence>
<dbReference type="RefSeq" id="WP_149568057.1">
    <property type="nucleotide sequence ID" value="NZ_CP035807.1"/>
</dbReference>
<reference evidence="2 3" key="1">
    <citation type="submission" date="2019-02" db="EMBL/GenBank/DDBJ databases">
        <authorList>
            <person name="Fomenkov A."/>
            <person name="Dubinina G."/>
            <person name="Grabovich M."/>
            <person name="Vincze T."/>
            <person name="Roberts R.J."/>
        </authorList>
    </citation>
    <scope>NUCLEOTIDE SEQUENCE [LARGE SCALE GENOMIC DNA]</scope>
    <source>
        <strain evidence="2 3">P</strain>
    </source>
</reference>
<dbReference type="Proteomes" id="UP000323824">
    <property type="component" value="Chromosome"/>
</dbReference>
<keyword evidence="3" id="KW-1185">Reference proteome</keyword>
<evidence type="ECO:0000313" key="2">
    <source>
        <dbReference type="EMBL" id="QEN04817.1"/>
    </source>
</evidence>
<feature type="domain" description="Organic solvent tolerance-like N-terminal" evidence="1">
    <location>
        <begin position="35"/>
        <end position="131"/>
    </location>
</feature>
<name>A0A5C1QBD6_9SPIO</name>
<dbReference type="Pfam" id="PF03968">
    <property type="entry name" value="LptD_N"/>
    <property type="match status" value="2"/>
</dbReference>